<feature type="non-terminal residue" evidence="2">
    <location>
        <position position="1"/>
    </location>
</feature>
<feature type="compositionally biased region" description="Basic and acidic residues" evidence="1">
    <location>
        <begin position="312"/>
        <end position="328"/>
    </location>
</feature>
<feature type="region of interest" description="Disordered" evidence="1">
    <location>
        <begin position="312"/>
        <end position="333"/>
    </location>
</feature>
<proteinExistence type="predicted"/>
<feature type="region of interest" description="Disordered" evidence="1">
    <location>
        <begin position="60"/>
        <end position="80"/>
    </location>
</feature>
<feature type="compositionally biased region" description="Basic and acidic residues" evidence="1">
    <location>
        <begin position="60"/>
        <end position="69"/>
    </location>
</feature>
<evidence type="ECO:0000313" key="2">
    <source>
        <dbReference type="EMBL" id="KAF9956883.1"/>
    </source>
</evidence>
<feature type="compositionally biased region" description="Polar residues" evidence="1">
    <location>
        <begin position="633"/>
        <end position="651"/>
    </location>
</feature>
<accession>A0A9P6LZG0</accession>
<feature type="region of interest" description="Disordered" evidence="1">
    <location>
        <begin position="755"/>
        <end position="851"/>
    </location>
</feature>
<name>A0A9P6LZG0_MORAP</name>
<organism evidence="2 3">
    <name type="scientific">Mortierella alpina</name>
    <name type="common">Oleaginous fungus</name>
    <name type="synonym">Mortierella renispora</name>
    <dbReference type="NCBI Taxonomy" id="64518"/>
    <lineage>
        <taxon>Eukaryota</taxon>
        <taxon>Fungi</taxon>
        <taxon>Fungi incertae sedis</taxon>
        <taxon>Mucoromycota</taxon>
        <taxon>Mortierellomycotina</taxon>
        <taxon>Mortierellomycetes</taxon>
        <taxon>Mortierellales</taxon>
        <taxon>Mortierellaceae</taxon>
        <taxon>Mortierella</taxon>
    </lineage>
</organism>
<feature type="region of interest" description="Disordered" evidence="1">
    <location>
        <begin position="600"/>
        <end position="656"/>
    </location>
</feature>
<feature type="compositionally biased region" description="Low complexity" evidence="1">
    <location>
        <begin position="810"/>
        <end position="827"/>
    </location>
</feature>
<dbReference type="EMBL" id="JAAAHY010000811">
    <property type="protein sequence ID" value="KAF9956883.1"/>
    <property type="molecule type" value="Genomic_DNA"/>
</dbReference>
<comment type="caution">
    <text evidence="2">The sequence shown here is derived from an EMBL/GenBank/DDBJ whole genome shotgun (WGS) entry which is preliminary data.</text>
</comment>
<dbReference type="Proteomes" id="UP000738359">
    <property type="component" value="Unassembled WGS sequence"/>
</dbReference>
<reference evidence="2" key="1">
    <citation type="journal article" date="2020" name="Fungal Divers.">
        <title>Resolving the Mortierellaceae phylogeny through synthesis of multi-gene phylogenetics and phylogenomics.</title>
        <authorList>
            <person name="Vandepol N."/>
            <person name="Liber J."/>
            <person name="Desiro A."/>
            <person name="Na H."/>
            <person name="Kennedy M."/>
            <person name="Barry K."/>
            <person name="Grigoriev I.V."/>
            <person name="Miller A.N."/>
            <person name="O'Donnell K."/>
            <person name="Stajich J.E."/>
            <person name="Bonito G."/>
        </authorList>
    </citation>
    <scope>NUCLEOTIDE SEQUENCE</scope>
    <source>
        <strain evidence="2">CK1249</strain>
    </source>
</reference>
<sequence>NVMVSLRENHELDPNDTFGTLSGRILGFSGRRKPNIKGENIDYLREALDDFETRWEKIERAASDDHQDNPTEQPQDEQGTMRTVTVPLQAILRHDIKDTHYRRITDIINKTQQDMTIFKADLSAIQRLCLLAVCGGSLVDLLNSDDGGLNPSPLFKMCDILPPDFVILDKDMPTTFPLAPLDPRFQKAMDDPANAGPLSELEKLFSNQHFQFLQSRHVGSVGTQDATKARHPLWETLSKTIEEAALDHDVQFAPAPPNRSSLFSSTARQMAAATENMWSGPLYKKSLDAIASLLDLWLRPLAEEKKRRAAIERAEARQKKKEKEEKSPRTLRKKFREQTRQLMNELADALRAHDPDKGQDRLCKLDTKIRSAPPRQVQQNREPLEPFQVDWTLESVTVHSKGKQKRTGEPSIAAVKVLKGIFKMLVQSPAINEDVDGNWVRKCVDDRDKLDLVMDDYKKVAKLVNVIRPFVPKRHCNAKYSHSPALCAPVVLIADTVLRLTGKHHKTREWSPDVAGSDLHAIHVTPAALYQMLCSQHAGQFDVKNHQGQYLTVRTINHLENKELLFMYVDEKTVRLEGDVIKHGDGRNGYPTVDYIDARKKAQKTKKTDKKEVDNKKDEKGKKRQREEDQNEDQTQSCAGAQGSSEQTQPKMSKEQLASELTAVRDQLSAMDDDVKQSNRELARLEGFRNYSRNLYDRAKKAGENTDKVWGDLLQARKVVADHRENYKAMQDLHTVLKEEAWVLQQELNAIKQAERRTQRKHGKDGPSADPGSSSTGGQASLSIVAPQQGVSSNKQGDGQQGKRQKTWHSDSTSQSSLGQPSSSSPGEDPCPGSRSCTSLPATQESTSVTTATWDRHKFCEDAKHINIEPLLSQGTVVFAATDNGIVTTTTTTRASPQQLDQHISYYRALQDLRGKLHRWFQPY</sequence>
<feature type="compositionally biased region" description="Polar residues" evidence="1">
    <location>
        <begin position="771"/>
        <end position="782"/>
    </location>
</feature>
<feature type="compositionally biased region" description="Polar residues" evidence="1">
    <location>
        <begin position="70"/>
        <end position="80"/>
    </location>
</feature>
<feature type="compositionally biased region" description="Polar residues" evidence="1">
    <location>
        <begin position="835"/>
        <end position="851"/>
    </location>
</feature>
<protein>
    <submittedName>
        <fullName evidence="2">Uncharacterized protein</fullName>
    </submittedName>
</protein>
<dbReference type="OrthoDB" id="2439563at2759"/>
<evidence type="ECO:0000313" key="3">
    <source>
        <dbReference type="Proteomes" id="UP000738359"/>
    </source>
</evidence>
<dbReference type="AlphaFoldDB" id="A0A9P6LZG0"/>
<gene>
    <name evidence="2" type="ORF">BGZ70_009728</name>
</gene>
<keyword evidence="3" id="KW-1185">Reference proteome</keyword>
<evidence type="ECO:0000256" key="1">
    <source>
        <dbReference type="SAM" id="MobiDB-lite"/>
    </source>
</evidence>
<feature type="compositionally biased region" description="Basic and acidic residues" evidence="1">
    <location>
        <begin position="609"/>
        <end position="628"/>
    </location>
</feature>